<dbReference type="Gene3D" id="2.30.110.10">
    <property type="entry name" value="Electron Transport, Fmn-binding Protein, Chain A"/>
    <property type="match status" value="1"/>
</dbReference>
<gene>
    <name evidence="5" type="ORF">NE695_09175</name>
</gene>
<evidence type="ECO:0000256" key="3">
    <source>
        <dbReference type="ARBA" id="ARBA00038054"/>
    </source>
</evidence>
<reference evidence="5 6" key="1">
    <citation type="submission" date="2022-06" db="EMBL/GenBank/DDBJ databases">
        <title>Isolation of gut microbiota from human fecal samples.</title>
        <authorList>
            <person name="Pamer E.G."/>
            <person name="Barat B."/>
            <person name="Waligurski E."/>
            <person name="Medina S."/>
            <person name="Paddock L."/>
            <person name="Mostad J."/>
        </authorList>
    </citation>
    <scope>NUCLEOTIDE SEQUENCE [LARGE SCALE GENOMIC DNA]</scope>
    <source>
        <strain evidence="5 6">DFI.9.73</strain>
    </source>
</reference>
<dbReference type="RefSeq" id="WP_066866932.1">
    <property type="nucleotide sequence ID" value="NZ_CABKVV010000014.1"/>
</dbReference>
<proteinExistence type="inferred from homology"/>
<comment type="caution">
    <text evidence="5">The sequence shown here is derived from an EMBL/GenBank/DDBJ whole genome shotgun (WGS) entry which is preliminary data.</text>
</comment>
<dbReference type="GeneID" id="90533652"/>
<dbReference type="Pfam" id="PF01613">
    <property type="entry name" value="Flavin_Reduct"/>
    <property type="match status" value="1"/>
</dbReference>
<feature type="domain" description="Flavin reductase like" evidence="4">
    <location>
        <begin position="35"/>
        <end position="152"/>
    </location>
</feature>
<name>A0ABT1RZG9_9FIRM</name>
<organism evidence="5 6">
    <name type="scientific">Neglectibacter timonensis</name>
    <dbReference type="NCBI Taxonomy" id="1776382"/>
    <lineage>
        <taxon>Bacteria</taxon>
        <taxon>Bacillati</taxon>
        <taxon>Bacillota</taxon>
        <taxon>Clostridia</taxon>
        <taxon>Eubacteriales</taxon>
        <taxon>Oscillospiraceae</taxon>
        <taxon>Neglectibacter</taxon>
    </lineage>
</organism>
<protein>
    <submittedName>
        <fullName evidence="5">Flavin reductase</fullName>
    </submittedName>
</protein>
<evidence type="ECO:0000256" key="1">
    <source>
        <dbReference type="ARBA" id="ARBA00001917"/>
    </source>
</evidence>
<dbReference type="SUPFAM" id="SSF50475">
    <property type="entry name" value="FMN-binding split barrel"/>
    <property type="match status" value="1"/>
</dbReference>
<dbReference type="PANTHER" id="PTHR43567:SF1">
    <property type="entry name" value="FLAVOREDOXIN"/>
    <property type="match status" value="1"/>
</dbReference>
<evidence type="ECO:0000259" key="4">
    <source>
        <dbReference type="Pfam" id="PF01613"/>
    </source>
</evidence>
<evidence type="ECO:0000313" key="5">
    <source>
        <dbReference type="EMBL" id="MCQ4840084.1"/>
    </source>
</evidence>
<evidence type="ECO:0000313" key="6">
    <source>
        <dbReference type="Proteomes" id="UP001524473"/>
    </source>
</evidence>
<accession>A0ABT1RZG9</accession>
<keyword evidence="6" id="KW-1185">Reference proteome</keyword>
<dbReference type="InterPro" id="IPR002563">
    <property type="entry name" value="Flavin_Rdtase-like_dom"/>
</dbReference>
<dbReference type="InterPro" id="IPR012349">
    <property type="entry name" value="Split_barrel_FMN-bd"/>
</dbReference>
<dbReference type="InterPro" id="IPR052174">
    <property type="entry name" value="Flavoredoxin"/>
</dbReference>
<dbReference type="Proteomes" id="UP001524473">
    <property type="component" value="Unassembled WGS sequence"/>
</dbReference>
<comment type="similarity">
    <text evidence="3">Belongs to the flavoredoxin family.</text>
</comment>
<sequence length="199" mass="22225">MAKVTRTVYNDFCPQTLFLYGNYKENGTPDFGLFCWFSYIWLEDGLGVMACIGEDKLTKDLIRKTGVFSANLVTEELLPLADYYGNTSGYSADKMKRLPTVERGQVLNVPTIAESPVTFELEVRREIHLAPGSDLFLCSIRNVMQEEALADQSVEFAQRLRQAAPVLSPGEENYVSIGGRALGRWGEPMKSLPENPEGD</sequence>
<comment type="cofactor">
    <cofactor evidence="1">
        <name>FMN</name>
        <dbReference type="ChEBI" id="CHEBI:58210"/>
    </cofactor>
</comment>
<dbReference type="PANTHER" id="PTHR43567">
    <property type="entry name" value="FLAVOREDOXIN-RELATED-RELATED"/>
    <property type="match status" value="1"/>
</dbReference>
<evidence type="ECO:0000256" key="2">
    <source>
        <dbReference type="ARBA" id="ARBA00022630"/>
    </source>
</evidence>
<dbReference type="EMBL" id="JANFZH010000018">
    <property type="protein sequence ID" value="MCQ4840084.1"/>
    <property type="molecule type" value="Genomic_DNA"/>
</dbReference>
<keyword evidence="2" id="KW-0285">Flavoprotein</keyword>